<dbReference type="PROSITE" id="PS50893">
    <property type="entry name" value="ABC_TRANSPORTER_2"/>
    <property type="match status" value="2"/>
</dbReference>
<evidence type="ECO:0000256" key="4">
    <source>
        <dbReference type="ARBA" id="ARBA00004477"/>
    </source>
</evidence>
<evidence type="ECO:0000256" key="12">
    <source>
        <dbReference type="ARBA" id="ARBA00022475"/>
    </source>
</evidence>
<comment type="catalytic activity">
    <reaction evidence="39">
        <text>17beta-estradiol 17-O-(beta-D-glucuronate)(in) + ATP + H2O = 17beta-estradiol 17-O-(beta-D-glucuronate)(out) + ADP + phosphate + H(+)</text>
        <dbReference type="Rhea" id="RHEA:60128"/>
        <dbReference type="ChEBI" id="CHEBI:15377"/>
        <dbReference type="ChEBI" id="CHEBI:15378"/>
        <dbReference type="ChEBI" id="CHEBI:30616"/>
        <dbReference type="ChEBI" id="CHEBI:43474"/>
        <dbReference type="ChEBI" id="CHEBI:82961"/>
        <dbReference type="ChEBI" id="CHEBI:456216"/>
    </reaction>
    <physiologicalReaction direction="left-to-right" evidence="39">
        <dbReference type="Rhea" id="RHEA:60129"/>
    </physiologicalReaction>
</comment>
<evidence type="ECO:0000256" key="56">
    <source>
        <dbReference type="ARBA" id="ARBA00062847"/>
    </source>
</evidence>
<reference evidence="61" key="2">
    <citation type="submission" date="2025-09" db="UniProtKB">
        <authorList>
            <consortium name="Ensembl"/>
        </authorList>
    </citation>
    <scope>IDENTIFICATION</scope>
</reference>
<dbReference type="InterPro" id="IPR030240">
    <property type="entry name" value="ABCC4_TMD1"/>
</dbReference>
<dbReference type="InterPro" id="IPR017871">
    <property type="entry name" value="ABC_transporter-like_CS"/>
</dbReference>
<evidence type="ECO:0000256" key="47">
    <source>
        <dbReference type="ARBA" id="ARBA00051151"/>
    </source>
</evidence>
<evidence type="ECO:0000256" key="54">
    <source>
        <dbReference type="ARBA" id="ARBA00052647"/>
    </source>
</evidence>
<comment type="catalytic activity">
    <reaction evidence="40">
        <text>an S-substituted glutathione(in) + ATP + H2O = an S-substituted glutathione(out) + ADP + phosphate + H(+)</text>
        <dbReference type="Rhea" id="RHEA:19121"/>
        <dbReference type="ChEBI" id="CHEBI:15377"/>
        <dbReference type="ChEBI" id="CHEBI:15378"/>
        <dbReference type="ChEBI" id="CHEBI:30616"/>
        <dbReference type="ChEBI" id="CHEBI:43474"/>
        <dbReference type="ChEBI" id="CHEBI:90779"/>
        <dbReference type="ChEBI" id="CHEBI:456216"/>
        <dbReference type="EC" id="7.6.2.3"/>
    </reaction>
    <physiologicalReaction direction="left-to-right" evidence="40">
        <dbReference type="Rhea" id="RHEA:19122"/>
    </physiologicalReaction>
</comment>
<dbReference type="FunFam" id="3.40.50.300:FF:000163">
    <property type="entry name" value="Multidrug resistance-associated protein member 4"/>
    <property type="match status" value="1"/>
</dbReference>
<keyword evidence="22" id="KW-0406">Ion transport</keyword>
<comment type="catalytic activity">
    <reaction evidence="37">
        <text>dehydroepiandrosterone 3-sulfate(in) + ATP + H2O = dehydroepiandrosterone 3-sulfate(out) + ADP + phosphate + H(+)</text>
        <dbReference type="Rhea" id="RHEA:61364"/>
        <dbReference type="ChEBI" id="CHEBI:15377"/>
        <dbReference type="ChEBI" id="CHEBI:15378"/>
        <dbReference type="ChEBI" id="CHEBI:30616"/>
        <dbReference type="ChEBI" id="CHEBI:43474"/>
        <dbReference type="ChEBI" id="CHEBI:57905"/>
        <dbReference type="ChEBI" id="CHEBI:456216"/>
    </reaction>
    <physiologicalReaction direction="left-to-right" evidence="37">
        <dbReference type="Rhea" id="RHEA:61365"/>
    </physiologicalReaction>
</comment>
<evidence type="ECO:0000256" key="1">
    <source>
        <dbReference type="ARBA" id="ARBA00001946"/>
    </source>
</evidence>
<evidence type="ECO:0000256" key="29">
    <source>
        <dbReference type="ARBA" id="ARBA00024167"/>
    </source>
</evidence>
<evidence type="ECO:0000256" key="17">
    <source>
        <dbReference type="ARBA" id="ARBA00022824"/>
    </source>
</evidence>
<comment type="catalytic activity">
    <reaction evidence="49">
        <text>taurochenodeoxycholate(in) + glutathione(in) + ATP + H2O = taurochenodeoxycholate(out) + glutathione(out) + ADP + phosphate + H(+)</text>
        <dbReference type="Rhea" id="RHEA:66412"/>
        <dbReference type="ChEBI" id="CHEBI:9407"/>
        <dbReference type="ChEBI" id="CHEBI:15377"/>
        <dbReference type="ChEBI" id="CHEBI:15378"/>
        <dbReference type="ChEBI" id="CHEBI:30616"/>
        <dbReference type="ChEBI" id="CHEBI:43474"/>
        <dbReference type="ChEBI" id="CHEBI:57925"/>
        <dbReference type="ChEBI" id="CHEBI:456216"/>
    </reaction>
    <physiologicalReaction direction="left-to-right" evidence="49">
        <dbReference type="Rhea" id="RHEA:66413"/>
    </physiologicalReaction>
</comment>
<evidence type="ECO:0000256" key="10">
    <source>
        <dbReference type="ARBA" id="ARBA00016668"/>
    </source>
</evidence>
<evidence type="ECO:0000256" key="22">
    <source>
        <dbReference type="ARBA" id="ARBA00023065"/>
    </source>
</evidence>
<comment type="catalytic activity">
    <reaction evidence="53">
        <text>glycocholate(in) + glutathione(in) + ATP + H2O = glycocholate(out) + glutathione(out) + ADP + phosphate + H(+)</text>
        <dbReference type="Rhea" id="RHEA:66400"/>
        <dbReference type="ChEBI" id="CHEBI:15377"/>
        <dbReference type="ChEBI" id="CHEBI:15378"/>
        <dbReference type="ChEBI" id="CHEBI:29746"/>
        <dbReference type="ChEBI" id="CHEBI:30616"/>
        <dbReference type="ChEBI" id="CHEBI:43474"/>
        <dbReference type="ChEBI" id="CHEBI:57925"/>
        <dbReference type="ChEBI" id="CHEBI:456216"/>
    </reaction>
    <physiologicalReaction direction="left-to-right" evidence="53">
        <dbReference type="Rhea" id="RHEA:66401"/>
    </physiologicalReaction>
</comment>
<evidence type="ECO:0000256" key="15">
    <source>
        <dbReference type="ARBA" id="ARBA00022741"/>
    </source>
</evidence>
<evidence type="ECO:0000256" key="39">
    <source>
        <dbReference type="ARBA" id="ARBA00047576"/>
    </source>
</evidence>
<evidence type="ECO:0000256" key="14">
    <source>
        <dbReference type="ARBA" id="ARBA00022692"/>
    </source>
</evidence>
<keyword evidence="16" id="KW-0967">Endosome</keyword>
<comment type="subunit">
    <text evidence="56">Interacts (via PDZ-binding motif) with SNX27 (via PDZ domain); this interaction accelerates MRP4 internalization.</text>
</comment>
<dbReference type="EC" id="7.6.2.3" evidence="30"/>
<dbReference type="InterPro" id="IPR036640">
    <property type="entry name" value="ABC1_TM_sf"/>
</dbReference>
<evidence type="ECO:0000256" key="24">
    <source>
        <dbReference type="ARBA" id="ARBA00023173"/>
    </source>
</evidence>
<evidence type="ECO:0000256" key="55">
    <source>
        <dbReference type="ARBA" id="ARBA00052963"/>
    </source>
</evidence>
<comment type="catalytic activity">
    <reaction evidence="42">
        <text>ATP + H2O = ADP + phosphate + H(+)</text>
        <dbReference type="Rhea" id="RHEA:13065"/>
        <dbReference type="ChEBI" id="CHEBI:15377"/>
        <dbReference type="ChEBI" id="CHEBI:15378"/>
        <dbReference type="ChEBI" id="CHEBI:30616"/>
        <dbReference type="ChEBI" id="CHEBI:43474"/>
        <dbReference type="ChEBI" id="CHEBI:456216"/>
    </reaction>
    <physiologicalReaction direction="left-to-right" evidence="42">
        <dbReference type="Rhea" id="RHEA:13066"/>
    </physiologicalReaction>
</comment>
<dbReference type="SUPFAM" id="SSF90123">
    <property type="entry name" value="ABC transporter transmembrane region"/>
    <property type="match status" value="2"/>
</dbReference>
<evidence type="ECO:0000256" key="31">
    <source>
        <dbReference type="ARBA" id="ARBA00029720"/>
    </source>
</evidence>
<accession>A0A8C4HLS6</accession>
<evidence type="ECO:0000313" key="61">
    <source>
        <dbReference type="Ensembl" id="ENSDLAP00005043963.2"/>
    </source>
</evidence>
<dbReference type="GO" id="GO:0006869">
    <property type="term" value="P:lipid transport"/>
    <property type="evidence" value="ECO:0007669"/>
    <property type="project" value="UniProtKB-KW"/>
</dbReference>
<evidence type="ECO:0000256" key="5">
    <source>
        <dbReference type="ARBA" id="ARBA00004520"/>
    </source>
</evidence>
<dbReference type="GO" id="GO:0016323">
    <property type="term" value="C:basolateral plasma membrane"/>
    <property type="evidence" value="ECO:0007669"/>
    <property type="project" value="UniProtKB-SubCell"/>
</dbReference>
<comment type="catalytic activity">
    <reaction evidence="47">
        <text>leukotriene B4(in) + ATP + H2O = leukotriene B4(out) + ADP + phosphate + H(+)</text>
        <dbReference type="Rhea" id="RHEA:66424"/>
        <dbReference type="ChEBI" id="CHEBI:15377"/>
        <dbReference type="ChEBI" id="CHEBI:15378"/>
        <dbReference type="ChEBI" id="CHEBI:30616"/>
        <dbReference type="ChEBI" id="CHEBI:43474"/>
        <dbReference type="ChEBI" id="CHEBI:57461"/>
        <dbReference type="ChEBI" id="CHEBI:456216"/>
    </reaction>
</comment>
<protein>
    <recommendedName>
        <fullName evidence="10">Cystic fibrosis transmembrane conductance regulator</fullName>
        <ecNumber evidence="9">5.6.1.6</ecNumber>
        <ecNumber evidence="8">7.6.2.2</ecNumber>
        <ecNumber evidence="30">7.6.2.3</ecNumber>
    </recommendedName>
    <alternativeName>
        <fullName evidence="31">ATP-binding cassette sub-family C member 7</fullName>
    </alternativeName>
    <alternativeName>
        <fullName evidence="32">Channel conductance-controlling ATPase</fullName>
    </alternativeName>
    <alternativeName>
        <fullName evidence="57">Multidrug resistance-associated protein 4</fullName>
    </alternativeName>
    <alternativeName>
        <fullName evidence="33">cAMP-dependent chloride channel</fullName>
    </alternativeName>
</protein>
<evidence type="ECO:0000256" key="2">
    <source>
        <dbReference type="ARBA" id="ARBA00004195"/>
    </source>
</evidence>
<dbReference type="Pfam" id="PF00005">
    <property type="entry name" value="ABC_tran"/>
    <property type="match status" value="2"/>
</dbReference>
<keyword evidence="12" id="KW-1003">Cell membrane</keyword>
<dbReference type="FunFam" id="1.20.1560.10:FF:000027">
    <property type="entry name" value="ATP-binding cassette subfamily C member 4"/>
    <property type="match status" value="1"/>
</dbReference>
<dbReference type="GO" id="GO:0034707">
    <property type="term" value="C:chloride channel complex"/>
    <property type="evidence" value="ECO:0007669"/>
    <property type="project" value="UniProtKB-KW"/>
</dbReference>
<organism evidence="61 62">
    <name type="scientific">Dicentrarchus labrax</name>
    <name type="common">European seabass</name>
    <name type="synonym">Morone labrax</name>
    <dbReference type="NCBI Taxonomy" id="13489"/>
    <lineage>
        <taxon>Eukaryota</taxon>
        <taxon>Metazoa</taxon>
        <taxon>Chordata</taxon>
        <taxon>Craniata</taxon>
        <taxon>Vertebrata</taxon>
        <taxon>Euteleostomi</taxon>
        <taxon>Actinopterygii</taxon>
        <taxon>Neopterygii</taxon>
        <taxon>Teleostei</taxon>
        <taxon>Neoteleostei</taxon>
        <taxon>Acanthomorphata</taxon>
        <taxon>Eupercaria</taxon>
        <taxon>Moronidae</taxon>
        <taxon>Dicentrarchus</taxon>
    </lineage>
</organism>
<comment type="catalytic activity">
    <reaction evidence="29">
        <text>chloride(in) = chloride(out)</text>
        <dbReference type="Rhea" id="RHEA:29823"/>
        <dbReference type="ChEBI" id="CHEBI:17996"/>
    </reaction>
</comment>
<comment type="catalytic activity">
    <reaction evidence="54">
        <text>glycodeoxycholate(in) + glutathione(in) + ATP + H2O = glycodeoxycholate(out) + glutathione(out) + ADP + phosphate + H(+)</text>
        <dbReference type="Rhea" id="RHEA:66380"/>
        <dbReference type="ChEBI" id="CHEBI:15377"/>
        <dbReference type="ChEBI" id="CHEBI:15378"/>
        <dbReference type="ChEBI" id="CHEBI:30616"/>
        <dbReference type="ChEBI" id="CHEBI:43474"/>
        <dbReference type="ChEBI" id="CHEBI:57925"/>
        <dbReference type="ChEBI" id="CHEBI:82982"/>
        <dbReference type="ChEBI" id="CHEBI:456216"/>
    </reaction>
    <physiologicalReaction direction="left-to-right" evidence="54">
        <dbReference type="Rhea" id="RHEA:66381"/>
    </physiologicalReaction>
</comment>
<evidence type="ECO:0000256" key="13">
    <source>
        <dbReference type="ARBA" id="ARBA00022553"/>
    </source>
</evidence>
<evidence type="ECO:0000256" key="41">
    <source>
        <dbReference type="ARBA" id="ARBA00048665"/>
    </source>
</evidence>
<evidence type="ECO:0000256" key="57">
    <source>
        <dbReference type="ARBA" id="ARBA00082792"/>
    </source>
</evidence>
<keyword evidence="17" id="KW-0256">Endoplasmic reticulum</keyword>
<evidence type="ECO:0000259" key="59">
    <source>
        <dbReference type="PROSITE" id="PS50893"/>
    </source>
</evidence>
<feature type="transmembrane region" description="Helical" evidence="58">
    <location>
        <begin position="704"/>
        <end position="727"/>
    </location>
</feature>
<dbReference type="Proteomes" id="UP000694389">
    <property type="component" value="Unassembled WGS sequence"/>
</dbReference>
<keyword evidence="62" id="KW-1185">Reference proteome</keyword>
<comment type="catalytic activity">
    <reaction evidence="50">
        <text>3',5'-cyclic AMP(in) + ATP + H2O = 3',5'-cyclic AMP(out) + ADP + phosphate + H(+)</text>
        <dbReference type="Rhea" id="RHEA:66184"/>
        <dbReference type="ChEBI" id="CHEBI:15377"/>
        <dbReference type="ChEBI" id="CHEBI:15378"/>
        <dbReference type="ChEBI" id="CHEBI:30616"/>
        <dbReference type="ChEBI" id="CHEBI:43474"/>
        <dbReference type="ChEBI" id="CHEBI:58165"/>
        <dbReference type="ChEBI" id="CHEBI:456216"/>
    </reaction>
    <physiologicalReaction direction="left-to-right" evidence="50">
        <dbReference type="Rhea" id="RHEA:66185"/>
    </physiologicalReaction>
</comment>
<dbReference type="GO" id="GO:0016887">
    <property type="term" value="F:ATP hydrolysis activity"/>
    <property type="evidence" value="ECO:0007669"/>
    <property type="project" value="InterPro"/>
</dbReference>
<keyword evidence="28" id="KW-0407">Ion channel</keyword>
<evidence type="ECO:0000256" key="3">
    <source>
        <dbReference type="ARBA" id="ARBA00004424"/>
    </source>
</evidence>
<evidence type="ECO:0000256" key="30">
    <source>
        <dbReference type="ARBA" id="ARBA00024220"/>
    </source>
</evidence>
<feature type="domain" description="ABC transmembrane type-1" evidence="60">
    <location>
        <begin position="712"/>
        <end position="1004"/>
    </location>
</feature>
<dbReference type="EC" id="5.6.1.6" evidence="9"/>
<evidence type="ECO:0000256" key="45">
    <source>
        <dbReference type="ARBA" id="ARBA00050718"/>
    </source>
</evidence>
<proteinExistence type="inferred from homology"/>
<evidence type="ECO:0000256" key="40">
    <source>
        <dbReference type="ARBA" id="ARBA00048007"/>
    </source>
</evidence>
<comment type="catalytic activity">
    <reaction evidence="41">
        <text>urate(in) + ATP + H2O = urate(out) + ADP + phosphate + H(+)</text>
        <dbReference type="Rhea" id="RHEA:16461"/>
        <dbReference type="ChEBI" id="CHEBI:15377"/>
        <dbReference type="ChEBI" id="CHEBI:15378"/>
        <dbReference type="ChEBI" id="CHEBI:17775"/>
        <dbReference type="ChEBI" id="CHEBI:30616"/>
        <dbReference type="ChEBI" id="CHEBI:43474"/>
        <dbReference type="ChEBI" id="CHEBI:456216"/>
    </reaction>
    <physiologicalReaction direction="left-to-right" evidence="41">
        <dbReference type="Rhea" id="RHEA:16462"/>
    </physiologicalReaction>
</comment>
<keyword evidence="19" id="KW-1278">Translocase</keyword>
<dbReference type="InterPro" id="IPR009147">
    <property type="entry name" value="CFTR/ABCC7"/>
</dbReference>
<evidence type="ECO:0000256" key="7">
    <source>
        <dbReference type="ARBA" id="ARBA00009118"/>
    </source>
</evidence>
<comment type="subcellular location">
    <subcellularLocation>
        <location evidence="3">Apical cell membrane</location>
        <topology evidence="3">Multi-pass membrane protein</topology>
    </subcellularLocation>
    <subcellularLocation>
        <location evidence="6">Basolateral cell membrane</location>
        <topology evidence="6">Multi-pass membrane protein</topology>
    </subcellularLocation>
    <subcellularLocation>
        <location evidence="5">Early endosome membrane</location>
        <topology evidence="5">Multi-pass membrane protein</topology>
    </subcellularLocation>
    <subcellularLocation>
        <location evidence="4">Endoplasmic reticulum membrane</location>
        <topology evidence="4">Multi-pass membrane protein</topology>
    </subcellularLocation>
    <subcellularLocation>
        <location evidence="2">Recycling endosome membrane</location>
        <topology evidence="2">Multi-pass membrane protein</topology>
    </subcellularLocation>
</comment>
<keyword evidence="23 58" id="KW-0472">Membrane</keyword>
<evidence type="ECO:0000256" key="16">
    <source>
        <dbReference type="ARBA" id="ARBA00022753"/>
    </source>
</evidence>
<comment type="cofactor">
    <cofactor evidence="1">
        <name>Mg(2+)</name>
        <dbReference type="ChEBI" id="CHEBI:18420"/>
    </cofactor>
</comment>
<feature type="transmembrane region" description="Helical" evidence="58">
    <location>
        <begin position="319"/>
        <end position="342"/>
    </location>
</feature>
<dbReference type="PROSITE" id="PS50929">
    <property type="entry name" value="ABC_TM1F"/>
    <property type="match status" value="2"/>
</dbReference>
<dbReference type="GO" id="GO:0005260">
    <property type="term" value="F:intracellularly ATP-gated chloride channel activity"/>
    <property type="evidence" value="ECO:0007669"/>
    <property type="project" value="UniProtKB-EC"/>
</dbReference>
<evidence type="ECO:0000256" key="32">
    <source>
        <dbReference type="ARBA" id="ARBA00031358"/>
    </source>
</evidence>
<comment type="catalytic activity">
    <reaction evidence="35">
        <text>ATP + H2O + closed Cl(-) channel = ADP + phosphate + open Cl(-) channel.</text>
        <dbReference type="EC" id="5.6.1.6"/>
    </reaction>
</comment>
<sequence>MEEVSKASKTNPAATASLLSKIFFWWLNPLFSTGYKRRLEEDDMYEVLPEDGSETVGQELHSYWDHEVQMATTELRKPRLSKAIIKCYWKSYAVLGFFTLIEEVIKVIQPVVLGQMIRYFENYDPNNMKALHQSLGYAAGLSLCTIGLALLHHLYFYHVQRAGMKIRVAMCHMIYKKVNLCSISAMGKTTTGQIVNLLSNDVNKFDDVTIFLHFLWVGPLQAAAVVGLLWLEIGPSCLAGMVVLMFLMPVQTMFGRLFSKFRSKTAVLTDSRIRTMNEVVSGIRIIKMYAWEKPFAALVSEVRSKEISKIMKSSYLRGLNMASFFCASKIIVFITFTIYVLLGNPISASRVFVTVSLYSAVRLTVTLFFPNAIEKLFECRVSIRRIQEFLMLDEITKSSPTLTQDEKMDASVEIQDMTCYWDKSLDAPSLQNISFNLNSNQLLAVIGPVGAGKSSLLSSILGELPTEKGVLKVKGQLTYAAQQPWVFPGTIRSNILFGKELNTQKYERVIRACALKRDMELLPDGDLTLIGDRGATLSGGQKARVNLARAVYQDADIYLLDDPLSAVDAEVGRHLFEQCICGMLRNKPRVLVTHQLQYLKAADQILVLKEGHMVAKGTYTELQQSGLDFTSLLKKEEEEEQQQPQDILPRMRTLSQNSVLSHTSSVHSVKDGDQLPAEHVQVVAEESRAQGNIKMSLYVKYLRAGAHIVVLVAVILVNVLAQVAYIMQDWWLAYWADEQEKLTANSTVIPNGQNVTALNTDFYLGVYGGLTVATIIFGFMRNLLLFNVLVRCAQSLHNRMFSAILRTPVRFFDVNPIGRVLNRFSKDIGQLDANMPWTFVDFIQVFLQILGVIAVSVSVIPWILIPVLPLLLFFLYLRRYFLQTSRDVKRLESTTRSPVFSHLSSSLQGLWTIRAFGAEERFQKTFDAHQDLHSGAWFLFLTTSRWFALRLDGICSIFVTVTTFGCLLLRNQLDAGSVGLALTYSVTLMGMFQWGVRQSAEVENMMTSVERVVEYTELESEAPWETQKRPPPDWPSKGLVTFDRVSFSYSDDGPLVLKNLKAMFRPKEKVGIVGRTGAGKSSLVSALFRLAEPQGKIYIDGVLTSEIGLHDLRQKMSIIPQDPVLFTGSMRKNLDPFNQHTDEELWNALREVQLKSVVEELPGKLETVLAESGSNFSVGQRQLVCLARAVLRKNRILIIDEATANVDPRTDELIQKTIREKFRECTVLTIAHRLNTIIDSDRILVLDAGNIHAYDEPYTLLQDPEGIFYKMVQQTGKQEAVALLEAAKQAYDSRSHDNLSNGHAVTADGNLVIFETAL</sequence>
<evidence type="ECO:0000256" key="8">
    <source>
        <dbReference type="ARBA" id="ARBA00012191"/>
    </source>
</evidence>
<comment type="catalytic activity">
    <reaction evidence="43">
        <text>tauroursodeoxycholate(in) + glutathione(in) + ATP + H2O = tauroursodeoxycholate(out) + glutathione(out) + ADP + phosphate + H(+)</text>
        <dbReference type="Rhea" id="RHEA:66420"/>
        <dbReference type="ChEBI" id="CHEBI:15377"/>
        <dbReference type="ChEBI" id="CHEBI:15378"/>
        <dbReference type="ChEBI" id="CHEBI:30616"/>
        <dbReference type="ChEBI" id="CHEBI:43474"/>
        <dbReference type="ChEBI" id="CHEBI:57925"/>
        <dbReference type="ChEBI" id="CHEBI:132028"/>
        <dbReference type="ChEBI" id="CHEBI:456216"/>
    </reaction>
    <physiologicalReaction direction="left-to-right" evidence="43">
        <dbReference type="Rhea" id="RHEA:66421"/>
    </physiologicalReaction>
</comment>
<keyword evidence="13" id="KW-0597">Phosphoprotein</keyword>
<evidence type="ECO:0000256" key="6">
    <source>
        <dbReference type="ARBA" id="ARBA00004554"/>
    </source>
</evidence>
<feature type="transmembrane region" description="Helical" evidence="58">
    <location>
        <begin position="137"/>
        <end position="157"/>
    </location>
</feature>
<gene>
    <name evidence="61" type="primary">LOC127378325</name>
</gene>
<dbReference type="InterPro" id="IPR047083">
    <property type="entry name" value="ABCC4_TMD2"/>
</dbReference>
<evidence type="ECO:0000256" key="26">
    <source>
        <dbReference type="ARBA" id="ARBA00023214"/>
    </source>
</evidence>
<evidence type="ECO:0000256" key="21">
    <source>
        <dbReference type="ARBA" id="ARBA00023055"/>
    </source>
</evidence>
<feature type="domain" description="ABC transporter" evidence="59">
    <location>
        <begin position="1040"/>
        <end position="1273"/>
    </location>
</feature>
<evidence type="ECO:0000256" key="49">
    <source>
        <dbReference type="ARBA" id="ARBA00051304"/>
    </source>
</evidence>
<feature type="domain" description="ABC transporter" evidence="59">
    <location>
        <begin position="412"/>
        <end position="635"/>
    </location>
</feature>
<keyword evidence="26" id="KW-0868">Chloride</keyword>
<keyword evidence="27" id="KW-0413">Isomerase</keyword>
<dbReference type="InterPro" id="IPR003593">
    <property type="entry name" value="AAA+_ATPase"/>
</dbReference>
<dbReference type="GO" id="GO:0055038">
    <property type="term" value="C:recycling endosome membrane"/>
    <property type="evidence" value="ECO:0007669"/>
    <property type="project" value="UniProtKB-SubCell"/>
</dbReference>
<feature type="domain" description="ABC transmembrane type-1" evidence="60">
    <location>
        <begin position="93"/>
        <end position="357"/>
    </location>
</feature>
<dbReference type="Ensembl" id="ENSDLAT00005046940.2">
    <property type="protein sequence ID" value="ENSDLAP00005043963.2"/>
    <property type="gene ID" value="ENSDLAG00005018693.2"/>
</dbReference>
<feature type="transmembrane region" description="Helical" evidence="58">
    <location>
        <begin position="92"/>
        <end position="117"/>
    </location>
</feature>
<evidence type="ECO:0000256" key="36">
    <source>
        <dbReference type="ARBA" id="ARBA00044653"/>
    </source>
</evidence>
<name>A0A8C4HLS6_DICLA</name>
<evidence type="ECO:0000256" key="25">
    <source>
        <dbReference type="ARBA" id="ARBA00023180"/>
    </source>
</evidence>
<evidence type="ECO:0000256" key="33">
    <source>
        <dbReference type="ARBA" id="ARBA00033163"/>
    </source>
</evidence>
<dbReference type="Pfam" id="PF00664">
    <property type="entry name" value="ABC_membrane"/>
    <property type="match status" value="2"/>
</dbReference>
<evidence type="ECO:0000256" key="9">
    <source>
        <dbReference type="ARBA" id="ARBA00012195"/>
    </source>
</evidence>
<evidence type="ECO:0000256" key="23">
    <source>
        <dbReference type="ARBA" id="ARBA00023136"/>
    </source>
</evidence>
<evidence type="ECO:0000256" key="18">
    <source>
        <dbReference type="ARBA" id="ARBA00022840"/>
    </source>
</evidence>
<dbReference type="GO" id="GO:0005789">
    <property type="term" value="C:endoplasmic reticulum membrane"/>
    <property type="evidence" value="ECO:0007669"/>
    <property type="project" value="UniProtKB-SubCell"/>
</dbReference>
<keyword evidence="15" id="KW-0547">Nucleotide-binding</keyword>
<dbReference type="PANTHER" id="PTHR24223">
    <property type="entry name" value="ATP-BINDING CASSETTE SUB-FAMILY C"/>
    <property type="match status" value="1"/>
</dbReference>
<evidence type="ECO:0000256" key="35">
    <source>
        <dbReference type="ARBA" id="ARBA00034073"/>
    </source>
</evidence>
<dbReference type="GO" id="GO:0015431">
    <property type="term" value="F:ABC-type glutathione S-conjugate transporter activity"/>
    <property type="evidence" value="ECO:0007669"/>
    <property type="project" value="UniProtKB-EC"/>
</dbReference>
<keyword evidence="21" id="KW-0445">Lipid transport</keyword>
<dbReference type="GO" id="GO:0031901">
    <property type="term" value="C:early endosome membrane"/>
    <property type="evidence" value="ECO:0007669"/>
    <property type="project" value="UniProtKB-SubCell"/>
</dbReference>
<evidence type="ECO:0000256" key="48">
    <source>
        <dbReference type="ARBA" id="ARBA00051287"/>
    </source>
</evidence>
<evidence type="ECO:0000259" key="60">
    <source>
        <dbReference type="PROSITE" id="PS50929"/>
    </source>
</evidence>
<dbReference type="InterPro" id="IPR050173">
    <property type="entry name" value="ABC_transporter_C-like"/>
</dbReference>
<dbReference type="GO" id="GO:0008559">
    <property type="term" value="F:ABC-type xenobiotic transporter activity"/>
    <property type="evidence" value="ECO:0007669"/>
    <property type="project" value="UniProtKB-EC"/>
</dbReference>
<comment type="similarity">
    <text evidence="7">Belongs to the ABC transporter superfamily. ABCC family. CFTR transporter (TC 3.A.1.202) subfamily.</text>
</comment>
<dbReference type="FunFam" id="3.40.50.300:FF:000482">
    <property type="entry name" value="Multidrug resistance-associated protein member 4"/>
    <property type="match status" value="1"/>
</dbReference>
<evidence type="ECO:0000256" key="28">
    <source>
        <dbReference type="ARBA" id="ARBA00023303"/>
    </source>
</evidence>
<evidence type="ECO:0000256" key="51">
    <source>
        <dbReference type="ARBA" id="ARBA00051624"/>
    </source>
</evidence>
<dbReference type="EC" id="7.6.2.2" evidence="8"/>
<keyword evidence="20 58" id="KW-1133">Transmembrane helix</keyword>
<dbReference type="GeneTree" id="ENSGT00940000153931"/>
<dbReference type="Gene3D" id="1.20.1560.10">
    <property type="entry name" value="ABC transporter type 1, transmembrane domain"/>
    <property type="match status" value="2"/>
</dbReference>
<dbReference type="FunFam" id="1.20.1560.10:FF:000014">
    <property type="entry name" value="Multidrug resistance-associated protein member 4"/>
    <property type="match status" value="1"/>
</dbReference>
<keyword evidence="14 58" id="KW-0812">Transmembrane</keyword>
<evidence type="ECO:0000256" key="43">
    <source>
        <dbReference type="ARBA" id="ARBA00050117"/>
    </source>
</evidence>
<evidence type="ECO:0000256" key="37">
    <source>
        <dbReference type="ARBA" id="ARBA00047279"/>
    </source>
</evidence>
<evidence type="ECO:0000256" key="44">
    <source>
        <dbReference type="ARBA" id="ARBA00050626"/>
    </source>
</evidence>
<keyword evidence="25" id="KW-0325">Glycoprotein</keyword>
<evidence type="ECO:0000256" key="58">
    <source>
        <dbReference type="SAM" id="Phobius"/>
    </source>
</evidence>
<comment type="catalytic activity">
    <reaction evidence="48">
        <text>prostaglandin E2(in) + ATP + H2O = prostaglandin E2(out) + ADP + phosphate + H(+)</text>
        <dbReference type="Rhea" id="RHEA:66388"/>
        <dbReference type="ChEBI" id="CHEBI:15377"/>
        <dbReference type="ChEBI" id="CHEBI:15378"/>
        <dbReference type="ChEBI" id="CHEBI:30616"/>
        <dbReference type="ChEBI" id="CHEBI:43474"/>
        <dbReference type="ChEBI" id="CHEBI:456216"/>
        <dbReference type="ChEBI" id="CHEBI:606564"/>
    </reaction>
    <physiologicalReaction direction="left-to-right" evidence="48">
        <dbReference type="Rhea" id="RHEA:66389"/>
    </physiologicalReaction>
</comment>
<dbReference type="CDD" id="cd18593">
    <property type="entry name" value="ABC_6TM_MRP4_D1_like"/>
    <property type="match status" value="1"/>
</dbReference>
<evidence type="ECO:0000256" key="19">
    <source>
        <dbReference type="ARBA" id="ARBA00022967"/>
    </source>
</evidence>
<dbReference type="InterPro" id="IPR011527">
    <property type="entry name" value="ABC1_TM_dom"/>
</dbReference>
<dbReference type="PRINTS" id="PR01851">
    <property type="entry name" value="CYSFIBREGLTR"/>
</dbReference>
<comment type="catalytic activity">
    <reaction evidence="52">
        <text>taurocholate(in) + glutathione(in) + ATP + H2O = taurocholate(out) + glutathione(out) + ADP + phosphate + H(+)</text>
        <dbReference type="Rhea" id="RHEA:66404"/>
        <dbReference type="ChEBI" id="CHEBI:15377"/>
        <dbReference type="ChEBI" id="CHEBI:15378"/>
        <dbReference type="ChEBI" id="CHEBI:30616"/>
        <dbReference type="ChEBI" id="CHEBI:36257"/>
        <dbReference type="ChEBI" id="CHEBI:43474"/>
        <dbReference type="ChEBI" id="CHEBI:57925"/>
        <dbReference type="ChEBI" id="CHEBI:456216"/>
    </reaction>
    <physiologicalReaction direction="left-to-right" evidence="52">
        <dbReference type="Rhea" id="RHEA:66405"/>
    </physiologicalReaction>
</comment>
<evidence type="ECO:0000256" key="34">
    <source>
        <dbReference type="ARBA" id="ARBA00034018"/>
    </source>
</evidence>
<comment type="catalytic activity">
    <reaction evidence="36">
        <text>hydrogencarbonate(in) = hydrogencarbonate(out)</text>
        <dbReference type="Rhea" id="RHEA:28695"/>
        <dbReference type="ChEBI" id="CHEBI:17544"/>
    </reaction>
</comment>
<evidence type="ECO:0000256" key="20">
    <source>
        <dbReference type="ARBA" id="ARBA00022989"/>
    </source>
</evidence>
<comment type="catalytic activity">
    <reaction evidence="55">
        <text>3',5'-cyclic GMP(in) + ATP + H2O = 3',5'-cyclic GMP(out) + ADP + phosphate + H(+)</text>
        <dbReference type="Rhea" id="RHEA:66188"/>
        <dbReference type="ChEBI" id="CHEBI:15377"/>
        <dbReference type="ChEBI" id="CHEBI:15378"/>
        <dbReference type="ChEBI" id="CHEBI:30616"/>
        <dbReference type="ChEBI" id="CHEBI:43474"/>
        <dbReference type="ChEBI" id="CHEBI:57746"/>
        <dbReference type="ChEBI" id="CHEBI:456216"/>
    </reaction>
    <physiologicalReaction direction="left-to-right" evidence="55">
        <dbReference type="Rhea" id="RHEA:66189"/>
    </physiologicalReaction>
</comment>
<feature type="transmembrane region" description="Helical" evidence="58">
    <location>
        <begin position="348"/>
        <end position="370"/>
    </location>
</feature>
<comment type="catalytic activity">
    <reaction evidence="38">
        <text>leukotriene C4(in) + ATP + H2O = leukotriene C4(out) + ADP + phosphate + H(+)</text>
        <dbReference type="Rhea" id="RHEA:38963"/>
        <dbReference type="ChEBI" id="CHEBI:15377"/>
        <dbReference type="ChEBI" id="CHEBI:15378"/>
        <dbReference type="ChEBI" id="CHEBI:30616"/>
        <dbReference type="ChEBI" id="CHEBI:43474"/>
        <dbReference type="ChEBI" id="CHEBI:57973"/>
        <dbReference type="ChEBI" id="CHEBI:456216"/>
    </reaction>
    <physiologicalReaction direction="left-to-right" evidence="38">
        <dbReference type="Rhea" id="RHEA:38964"/>
    </physiologicalReaction>
</comment>
<evidence type="ECO:0000256" key="42">
    <source>
        <dbReference type="ARBA" id="ARBA00048778"/>
    </source>
</evidence>
<dbReference type="InterPro" id="IPR003439">
    <property type="entry name" value="ABC_transporter-like_ATP-bd"/>
</dbReference>
<feature type="transmembrane region" description="Helical" evidence="58">
    <location>
        <begin position="237"/>
        <end position="258"/>
    </location>
</feature>
<evidence type="ECO:0000256" key="27">
    <source>
        <dbReference type="ARBA" id="ARBA00023235"/>
    </source>
</evidence>
<comment type="catalytic activity">
    <reaction evidence="34">
        <text>ATP + H2O + xenobioticSide 1 = ADP + phosphate + xenobioticSide 2.</text>
        <dbReference type="EC" id="7.6.2.2"/>
    </reaction>
</comment>
<comment type="catalytic activity">
    <reaction evidence="51">
        <text>glycochenodeoxycholate(in) + glutathione(in) + ATP + H2O = glycochenodeoxycholate(out) + glutathione(out) + ADP + phosphate + H(+)</text>
        <dbReference type="Rhea" id="RHEA:66408"/>
        <dbReference type="ChEBI" id="CHEBI:15377"/>
        <dbReference type="ChEBI" id="CHEBI:15378"/>
        <dbReference type="ChEBI" id="CHEBI:30616"/>
        <dbReference type="ChEBI" id="CHEBI:36252"/>
        <dbReference type="ChEBI" id="CHEBI:43474"/>
        <dbReference type="ChEBI" id="CHEBI:57925"/>
        <dbReference type="ChEBI" id="CHEBI:456216"/>
    </reaction>
    <physiologicalReaction direction="left-to-right" evidence="51">
        <dbReference type="Rhea" id="RHEA:66409"/>
    </physiologicalReaction>
</comment>
<dbReference type="CDD" id="cd03250">
    <property type="entry name" value="ABCC_MRP_domain1"/>
    <property type="match status" value="1"/>
</dbReference>
<dbReference type="InterPro" id="IPR027417">
    <property type="entry name" value="P-loop_NTPase"/>
</dbReference>
<dbReference type="GO" id="GO:0005524">
    <property type="term" value="F:ATP binding"/>
    <property type="evidence" value="ECO:0007669"/>
    <property type="project" value="UniProtKB-KW"/>
</dbReference>
<comment type="catalytic activity">
    <reaction evidence="45">
        <text>prostaglandin E1(in) + ATP + H2O = prostaglandin E1(out) + ADP + phosphate + H(+)</text>
        <dbReference type="Rhea" id="RHEA:66392"/>
        <dbReference type="ChEBI" id="CHEBI:15377"/>
        <dbReference type="ChEBI" id="CHEBI:15378"/>
        <dbReference type="ChEBI" id="CHEBI:30616"/>
        <dbReference type="ChEBI" id="CHEBI:43474"/>
        <dbReference type="ChEBI" id="CHEBI:57397"/>
        <dbReference type="ChEBI" id="CHEBI:456216"/>
    </reaction>
    <physiologicalReaction direction="left-to-right" evidence="45">
        <dbReference type="Rhea" id="RHEA:66393"/>
    </physiologicalReaction>
</comment>
<keyword evidence="11" id="KW-0813">Transport</keyword>
<evidence type="ECO:0000256" key="11">
    <source>
        <dbReference type="ARBA" id="ARBA00022448"/>
    </source>
</evidence>
<dbReference type="CDD" id="cd18601">
    <property type="entry name" value="ABC_6TM_MRP4_D2_like"/>
    <property type="match status" value="1"/>
</dbReference>
<dbReference type="SUPFAM" id="SSF52540">
    <property type="entry name" value="P-loop containing nucleoside triphosphate hydrolases"/>
    <property type="match status" value="2"/>
</dbReference>
<keyword evidence="24" id="KW-0869">Chloride channel</keyword>
<evidence type="ECO:0000256" key="52">
    <source>
        <dbReference type="ARBA" id="ARBA00051844"/>
    </source>
</evidence>
<dbReference type="Gene3D" id="3.40.50.300">
    <property type="entry name" value="P-loop containing nucleotide triphosphate hydrolases"/>
    <property type="match status" value="2"/>
</dbReference>
<evidence type="ECO:0000256" key="53">
    <source>
        <dbReference type="ARBA" id="ARBA00052534"/>
    </source>
</evidence>
<feature type="transmembrane region" description="Helical" evidence="58">
    <location>
        <begin position="766"/>
        <end position="790"/>
    </location>
</feature>
<dbReference type="PROSITE" id="PS00211">
    <property type="entry name" value="ABC_TRANSPORTER_1"/>
    <property type="match status" value="2"/>
</dbReference>
<evidence type="ECO:0000313" key="62">
    <source>
        <dbReference type="Proteomes" id="UP000694389"/>
    </source>
</evidence>
<comment type="catalytic activity">
    <reaction evidence="46">
        <text>cholate(in) + glutathione(in) + ATP + H2O = cholate(out) + glutathione(out) + ADP + phosphate + H(+)</text>
        <dbReference type="Rhea" id="RHEA:66396"/>
        <dbReference type="ChEBI" id="CHEBI:15377"/>
        <dbReference type="ChEBI" id="CHEBI:15378"/>
        <dbReference type="ChEBI" id="CHEBI:29747"/>
        <dbReference type="ChEBI" id="CHEBI:30616"/>
        <dbReference type="ChEBI" id="CHEBI:43474"/>
        <dbReference type="ChEBI" id="CHEBI:57925"/>
        <dbReference type="ChEBI" id="CHEBI:456216"/>
    </reaction>
    <physiologicalReaction direction="left-to-right" evidence="46">
        <dbReference type="Rhea" id="RHEA:66397"/>
    </physiologicalReaction>
</comment>
<comment type="catalytic activity">
    <reaction evidence="44">
        <text>glycoursodeoxycholate(in) + glutathione(in) + ATP + H2O = glycoursodeoxycholate(out) + glutathione(out) + ADP + phosphate + H(+)</text>
        <dbReference type="Rhea" id="RHEA:66416"/>
        <dbReference type="ChEBI" id="CHEBI:15377"/>
        <dbReference type="ChEBI" id="CHEBI:15378"/>
        <dbReference type="ChEBI" id="CHEBI:30616"/>
        <dbReference type="ChEBI" id="CHEBI:43474"/>
        <dbReference type="ChEBI" id="CHEBI:57925"/>
        <dbReference type="ChEBI" id="CHEBI:132030"/>
        <dbReference type="ChEBI" id="CHEBI:456216"/>
    </reaction>
    <physiologicalReaction direction="left-to-right" evidence="44">
        <dbReference type="Rhea" id="RHEA:66417"/>
    </physiologicalReaction>
</comment>
<feature type="transmembrane region" description="Helical" evidence="58">
    <location>
        <begin position="976"/>
        <end position="996"/>
    </location>
</feature>
<evidence type="ECO:0000256" key="50">
    <source>
        <dbReference type="ARBA" id="ARBA00051604"/>
    </source>
</evidence>
<keyword evidence="18" id="KW-0067">ATP-binding</keyword>
<reference evidence="61" key="1">
    <citation type="submission" date="2025-08" db="UniProtKB">
        <authorList>
            <consortium name="Ensembl"/>
        </authorList>
    </citation>
    <scope>IDENTIFICATION</scope>
</reference>
<dbReference type="CDD" id="cd03244">
    <property type="entry name" value="ABCC_MRP_domain2"/>
    <property type="match status" value="1"/>
</dbReference>
<evidence type="ECO:0000256" key="38">
    <source>
        <dbReference type="ARBA" id="ARBA00047523"/>
    </source>
</evidence>
<dbReference type="PANTHER" id="PTHR24223:SF357">
    <property type="entry name" value="ATP-BINDING CASSETTE SUB-FAMILY C MEMBER 4"/>
    <property type="match status" value="1"/>
</dbReference>
<dbReference type="GO" id="GO:0016324">
    <property type="term" value="C:apical plasma membrane"/>
    <property type="evidence" value="ECO:0007669"/>
    <property type="project" value="UniProtKB-SubCell"/>
</dbReference>
<feature type="transmembrane region" description="Helical" evidence="58">
    <location>
        <begin position="210"/>
        <end position="231"/>
    </location>
</feature>
<dbReference type="SMART" id="SM00382">
    <property type="entry name" value="AAA"/>
    <property type="match status" value="2"/>
</dbReference>
<evidence type="ECO:0000256" key="46">
    <source>
        <dbReference type="ARBA" id="ARBA00051057"/>
    </source>
</evidence>
<feature type="transmembrane region" description="Helical" evidence="58">
    <location>
        <begin position="947"/>
        <end position="970"/>
    </location>
</feature>